<name>A0A5B7GLX3_PORTR</name>
<keyword evidence="2" id="KW-1185">Reference proteome</keyword>
<reference evidence="1 2" key="1">
    <citation type="submission" date="2019-05" db="EMBL/GenBank/DDBJ databases">
        <title>Another draft genome of Portunus trituberculatus and its Hox gene families provides insights of decapod evolution.</title>
        <authorList>
            <person name="Jeong J.-H."/>
            <person name="Song I."/>
            <person name="Kim S."/>
            <person name="Choi T."/>
            <person name="Kim D."/>
            <person name="Ryu S."/>
            <person name="Kim W."/>
        </authorList>
    </citation>
    <scope>NUCLEOTIDE SEQUENCE [LARGE SCALE GENOMIC DNA]</scope>
    <source>
        <tissue evidence="1">Muscle</tissue>
    </source>
</reference>
<organism evidence="1 2">
    <name type="scientific">Portunus trituberculatus</name>
    <name type="common">Swimming crab</name>
    <name type="synonym">Neptunus trituberculatus</name>
    <dbReference type="NCBI Taxonomy" id="210409"/>
    <lineage>
        <taxon>Eukaryota</taxon>
        <taxon>Metazoa</taxon>
        <taxon>Ecdysozoa</taxon>
        <taxon>Arthropoda</taxon>
        <taxon>Crustacea</taxon>
        <taxon>Multicrustacea</taxon>
        <taxon>Malacostraca</taxon>
        <taxon>Eumalacostraca</taxon>
        <taxon>Eucarida</taxon>
        <taxon>Decapoda</taxon>
        <taxon>Pleocyemata</taxon>
        <taxon>Brachyura</taxon>
        <taxon>Eubrachyura</taxon>
        <taxon>Portunoidea</taxon>
        <taxon>Portunidae</taxon>
        <taxon>Portuninae</taxon>
        <taxon>Portunus</taxon>
    </lineage>
</organism>
<proteinExistence type="predicted"/>
<gene>
    <name evidence="1" type="ORF">E2C01_052593</name>
</gene>
<evidence type="ECO:0000313" key="1">
    <source>
        <dbReference type="EMBL" id="MPC58586.1"/>
    </source>
</evidence>
<dbReference type="EMBL" id="VSRR010015809">
    <property type="protein sequence ID" value="MPC58586.1"/>
    <property type="molecule type" value="Genomic_DNA"/>
</dbReference>
<sequence>MLCVASETLSAVRERALEFISLTRFEETCIRRSLRSSAITHAPRSRMLTCLYLSGCETSGGVNVCVG</sequence>
<comment type="caution">
    <text evidence="1">The sequence shown here is derived from an EMBL/GenBank/DDBJ whole genome shotgun (WGS) entry which is preliminary data.</text>
</comment>
<dbReference type="AlphaFoldDB" id="A0A5B7GLX3"/>
<evidence type="ECO:0000313" key="2">
    <source>
        <dbReference type="Proteomes" id="UP000324222"/>
    </source>
</evidence>
<protein>
    <submittedName>
        <fullName evidence="1">Uncharacterized protein</fullName>
    </submittedName>
</protein>
<accession>A0A5B7GLX3</accession>
<dbReference type="Proteomes" id="UP000324222">
    <property type="component" value="Unassembled WGS sequence"/>
</dbReference>